<dbReference type="Proteomes" id="UP000198418">
    <property type="component" value="Unassembled WGS sequence"/>
</dbReference>
<dbReference type="CDD" id="cd03801">
    <property type="entry name" value="GT4_PimA-like"/>
    <property type="match status" value="1"/>
</dbReference>
<dbReference type="SUPFAM" id="SSF53756">
    <property type="entry name" value="UDP-Glycosyltransferase/glycogen phosphorylase"/>
    <property type="match status" value="1"/>
</dbReference>
<gene>
    <name evidence="2" type="ORF">SAMN06265338_103267</name>
</gene>
<protein>
    <submittedName>
        <fullName evidence="2">Glycosyltransferase involved in cell wall bisynthesis</fullName>
    </submittedName>
</protein>
<dbReference type="AlphaFoldDB" id="A0A212RBW4"/>
<keyword evidence="3" id="KW-1185">Reference proteome</keyword>
<proteinExistence type="predicted"/>
<organism evidence="2 3">
    <name type="scientific">Rhodoblastus acidophilus</name>
    <name type="common">Rhodopseudomonas acidophila</name>
    <dbReference type="NCBI Taxonomy" id="1074"/>
    <lineage>
        <taxon>Bacteria</taxon>
        <taxon>Pseudomonadati</taxon>
        <taxon>Pseudomonadota</taxon>
        <taxon>Alphaproteobacteria</taxon>
        <taxon>Hyphomicrobiales</taxon>
        <taxon>Rhodoblastaceae</taxon>
        <taxon>Rhodoblastus</taxon>
    </lineage>
</organism>
<dbReference type="EMBL" id="FYDG01000003">
    <property type="protein sequence ID" value="SNB69663.1"/>
    <property type="molecule type" value="Genomic_DNA"/>
</dbReference>
<name>A0A212RBW4_RHOAC</name>
<reference evidence="3" key="1">
    <citation type="submission" date="2017-06" db="EMBL/GenBank/DDBJ databases">
        <authorList>
            <person name="Varghese N."/>
            <person name="Submissions S."/>
        </authorList>
    </citation>
    <scope>NUCLEOTIDE SEQUENCE [LARGE SCALE GENOMIC DNA]</scope>
    <source>
        <strain evidence="3">DSM 137</strain>
    </source>
</reference>
<dbReference type="Pfam" id="PF13692">
    <property type="entry name" value="Glyco_trans_1_4"/>
    <property type="match status" value="1"/>
</dbReference>
<dbReference type="RefSeq" id="WP_088520381.1">
    <property type="nucleotide sequence ID" value="NZ_FYDG01000003.1"/>
</dbReference>
<evidence type="ECO:0000313" key="3">
    <source>
        <dbReference type="Proteomes" id="UP000198418"/>
    </source>
</evidence>
<evidence type="ECO:0000313" key="2">
    <source>
        <dbReference type="EMBL" id="SNB69663.1"/>
    </source>
</evidence>
<dbReference type="Gene3D" id="3.40.50.2000">
    <property type="entry name" value="Glycogen Phosphorylase B"/>
    <property type="match status" value="2"/>
</dbReference>
<accession>A0A212RBW4</accession>
<dbReference type="OrthoDB" id="9768937at2"/>
<feature type="region of interest" description="Disordered" evidence="1">
    <location>
        <begin position="1"/>
        <end position="21"/>
    </location>
</feature>
<sequence length="387" mass="41250">MTSSLTAAPFTPSAPDAQARAETKTAGRIGFVHQNDVFGMQGGIERYVSTILSFAGGRAALASPPASRGGAPHFAAPVRGPEAAPQWLRFLLGLFVRRRAFGAWLKAEAIGVLDYSRPEYALLAWMFPGKRVFTIHGTGPGPGHRAHRLLHDACCFLLPLLADRVQVVGRDPSGLPRPVRALLGSRLVHIDAWHDECFAPRPLPATDGGLKVFYAGRLAAQKNPELLFEILREAERTAPGAFEFHYFGSDYAAFVQAGLGDAVHDHGFLGPQALAEAIGACHFGLLCSAYGEGSPYILIESLACGRPFVVSALPTLTAAYEGKIGVRFVARQAAADFVAAMLDLARSIREGALDPDAVAAQVRAQAQSRAVPALLDALSRLEAPRPC</sequence>
<evidence type="ECO:0000256" key="1">
    <source>
        <dbReference type="SAM" id="MobiDB-lite"/>
    </source>
</evidence>
<keyword evidence="2" id="KW-0808">Transferase</keyword>
<dbReference type="GO" id="GO:0016740">
    <property type="term" value="F:transferase activity"/>
    <property type="evidence" value="ECO:0007669"/>
    <property type="project" value="UniProtKB-KW"/>
</dbReference>